<name>A0ABN1X252_9ACTN</name>
<dbReference type="EMBL" id="BAAAIH010000025">
    <property type="protein sequence ID" value="GAA1279946.1"/>
    <property type="molecule type" value="Genomic_DNA"/>
</dbReference>
<comment type="caution">
    <text evidence="1">The sequence shown here is derived from an EMBL/GenBank/DDBJ whole genome shotgun (WGS) entry which is preliminary data.</text>
</comment>
<accession>A0ABN1X252</accession>
<proteinExistence type="predicted"/>
<keyword evidence="2" id="KW-1185">Reference proteome</keyword>
<gene>
    <name evidence="1" type="ORF">GCM10009579_44600</name>
</gene>
<organism evidence="1 2">
    <name type="scientific">Streptomyces javensis</name>
    <dbReference type="NCBI Taxonomy" id="114698"/>
    <lineage>
        <taxon>Bacteria</taxon>
        <taxon>Bacillati</taxon>
        <taxon>Actinomycetota</taxon>
        <taxon>Actinomycetes</taxon>
        <taxon>Kitasatosporales</taxon>
        <taxon>Streptomycetaceae</taxon>
        <taxon>Streptomyces</taxon>
        <taxon>Streptomyces violaceusniger group</taxon>
    </lineage>
</organism>
<protein>
    <submittedName>
        <fullName evidence="1">Uncharacterized protein</fullName>
    </submittedName>
</protein>
<evidence type="ECO:0000313" key="2">
    <source>
        <dbReference type="Proteomes" id="UP001500282"/>
    </source>
</evidence>
<reference evidence="1 2" key="1">
    <citation type="journal article" date="2019" name="Int. J. Syst. Evol. Microbiol.">
        <title>The Global Catalogue of Microorganisms (GCM) 10K type strain sequencing project: providing services to taxonomists for standard genome sequencing and annotation.</title>
        <authorList>
            <consortium name="The Broad Institute Genomics Platform"/>
            <consortium name="The Broad Institute Genome Sequencing Center for Infectious Disease"/>
            <person name="Wu L."/>
            <person name="Ma J."/>
        </authorList>
    </citation>
    <scope>NUCLEOTIDE SEQUENCE [LARGE SCALE GENOMIC DNA]</scope>
    <source>
        <strain evidence="1 2">JCM 11448</strain>
    </source>
</reference>
<sequence>MLSECCRDAVDRQWTSDFPQPKDNLPASLITADDVGIRAHAFAGNLSLGPEPGPVATYGHDWPPVATGPRGGTAEALRSSAEYVDALLCELIEHVLQSAERQGPVLIDQ</sequence>
<evidence type="ECO:0000313" key="1">
    <source>
        <dbReference type="EMBL" id="GAA1279946.1"/>
    </source>
</evidence>
<dbReference type="Proteomes" id="UP001500282">
    <property type="component" value="Unassembled WGS sequence"/>
</dbReference>